<dbReference type="SUPFAM" id="SSF109854">
    <property type="entry name" value="DinB/YfiT-like putative metalloenzymes"/>
    <property type="match status" value="1"/>
</dbReference>
<evidence type="ECO:0000313" key="3">
    <source>
        <dbReference type="Proteomes" id="UP000215145"/>
    </source>
</evidence>
<keyword evidence="3" id="KW-1185">Reference proteome</keyword>
<dbReference type="OrthoDB" id="9793216at2"/>
<organism evidence="2 3">
    <name type="scientific">Paenibacillus herberti</name>
    <dbReference type="NCBI Taxonomy" id="1619309"/>
    <lineage>
        <taxon>Bacteria</taxon>
        <taxon>Bacillati</taxon>
        <taxon>Bacillota</taxon>
        <taxon>Bacilli</taxon>
        <taxon>Bacillales</taxon>
        <taxon>Paenibacillaceae</taxon>
        <taxon>Paenibacillus</taxon>
    </lineage>
</organism>
<dbReference type="AlphaFoldDB" id="A0A229NWG0"/>
<proteinExistence type="predicted"/>
<feature type="domain" description="DinB-like" evidence="1">
    <location>
        <begin position="30"/>
        <end position="164"/>
    </location>
</feature>
<reference evidence="2 3" key="1">
    <citation type="submission" date="2017-07" db="EMBL/GenBank/DDBJ databases">
        <title>Paenibacillus herberti R33 genome sequencing and assembly.</title>
        <authorList>
            <person name="Su W."/>
        </authorList>
    </citation>
    <scope>NUCLEOTIDE SEQUENCE [LARGE SCALE GENOMIC DNA]</scope>
    <source>
        <strain evidence="2 3">R33</strain>
    </source>
</reference>
<dbReference type="InterPro" id="IPR034660">
    <property type="entry name" value="DinB/YfiT-like"/>
</dbReference>
<accession>A0A229NWG0</accession>
<dbReference type="Pfam" id="PF12867">
    <property type="entry name" value="DinB_2"/>
    <property type="match status" value="1"/>
</dbReference>
<evidence type="ECO:0000259" key="1">
    <source>
        <dbReference type="Pfam" id="PF12867"/>
    </source>
</evidence>
<comment type="caution">
    <text evidence="2">The sequence shown here is derived from an EMBL/GenBank/DDBJ whole genome shotgun (WGS) entry which is preliminary data.</text>
</comment>
<gene>
    <name evidence="2" type="ORF">CGZ75_15065</name>
</gene>
<dbReference type="Proteomes" id="UP000215145">
    <property type="component" value="Unassembled WGS sequence"/>
</dbReference>
<dbReference type="RefSeq" id="WP_089525100.1">
    <property type="nucleotide sequence ID" value="NZ_NMUQ01000002.1"/>
</dbReference>
<dbReference type="InterPro" id="IPR024775">
    <property type="entry name" value="DinB-like"/>
</dbReference>
<dbReference type="EMBL" id="NMUQ01000002">
    <property type="protein sequence ID" value="OXM14276.1"/>
    <property type="molecule type" value="Genomic_DNA"/>
</dbReference>
<evidence type="ECO:0000313" key="2">
    <source>
        <dbReference type="EMBL" id="OXM14276.1"/>
    </source>
</evidence>
<dbReference type="Gene3D" id="1.20.120.450">
    <property type="entry name" value="dinb family like domain"/>
    <property type="match status" value="1"/>
</dbReference>
<sequence length="172" mass="19321">MKLRPDLSTVPEFEIPYVTCVPEGDLIELLVQQKSKTLALLGGLSEEGASFRYAPDKWSIRQVLGHITDNERIMGYRLLRIARGDKTELPGYDENQLVTGAPFDEWSLEFALADYAAVRESTLTLLRGLRPGDWEREGVANGLRHNVLLIASVISGHELHHLKVLRARYGVI</sequence>
<protein>
    <submittedName>
        <fullName evidence="2">Squalene--hopene cyclase</fullName>
    </submittedName>
</protein>
<name>A0A229NWG0_9BACL</name>